<dbReference type="AlphaFoldDB" id="Q3AEP6"/>
<protein>
    <recommendedName>
        <fullName evidence="2">Phosphoesterase</fullName>
        <ecNumber evidence="2">3.1.4.-</ecNumber>
    </recommendedName>
</protein>
<dbReference type="eggNOG" id="COG0639">
    <property type="taxonomic scope" value="Bacteria"/>
</dbReference>
<dbReference type="Gene3D" id="3.60.21.10">
    <property type="match status" value="1"/>
</dbReference>
<dbReference type="GO" id="GO:0046872">
    <property type="term" value="F:metal ion binding"/>
    <property type="evidence" value="ECO:0007669"/>
    <property type="project" value="UniProtKB-KW"/>
</dbReference>
<dbReference type="NCBIfam" id="TIGR00040">
    <property type="entry name" value="yfcE"/>
    <property type="match status" value="1"/>
</dbReference>
<sequence length="241" mass="27250">MLLAFIGDIHGNLPALKEVLADAEMNKVEKIYHTGDLIGYGPYPNEVIELIRDKNIEGVLGNYDDGAANKKPTCGCDYKTAKEHEIGAKSLAFTVKSLLPENREYLKKLPNTIKFVIHGKNFLLFHGSPERLNEYLTPDLFPGRFNKLIEDYPDIDVFVFGHTHYPFYFLHQGRHFLNPGSLGKPKTKDPRAVYAQVEVTYDKLTVNFRPIPYPYDITAAAIRKKGLPEELAQIVSGNIPF</sequence>
<dbReference type="GO" id="GO:0016791">
    <property type="term" value="F:phosphatase activity"/>
    <property type="evidence" value="ECO:0007669"/>
    <property type="project" value="TreeGrafter"/>
</dbReference>
<organism evidence="4 5">
    <name type="scientific">Carboxydothermus hydrogenoformans (strain ATCC BAA-161 / DSM 6008 / Z-2901)</name>
    <dbReference type="NCBI Taxonomy" id="246194"/>
    <lineage>
        <taxon>Bacteria</taxon>
        <taxon>Bacillati</taxon>
        <taxon>Bacillota</taxon>
        <taxon>Clostridia</taxon>
        <taxon>Thermoanaerobacterales</taxon>
        <taxon>Thermoanaerobacteraceae</taxon>
        <taxon>Carboxydothermus</taxon>
    </lineage>
</organism>
<dbReference type="STRING" id="246194.CHY_0530"/>
<dbReference type="InterPro" id="IPR029052">
    <property type="entry name" value="Metallo-depent_PP-like"/>
</dbReference>
<dbReference type="PIRSF" id="PIRSF000883">
    <property type="entry name" value="Pesterase_MJ0912"/>
    <property type="match status" value="1"/>
</dbReference>
<keyword evidence="2" id="KW-0479">Metal-binding</keyword>
<comment type="cofactor">
    <cofactor evidence="2">
        <name>a divalent metal cation</name>
        <dbReference type="ChEBI" id="CHEBI:60240"/>
    </cofactor>
</comment>
<comment type="similarity">
    <text evidence="1 2">Belongs to the metallophosphoesterase superfamily. YfcE family.</text>
</comment>
<evidence type="ECO:0000256" key="2">
    <source>
        <dbReference type="RuleBase" id="RU362039"/>
    </source>
</evidence>
<gene>
    <name evidence="4" type="ordered locus">CHY_0530</name>
</gene>
<dbReference type="Pfam" id="PF12850">
    <property type="entry name" value="Metallophos_2"/>
    <property type="match status" value="1"/>
</dbReference>
<dbReference type="InterPro" id="IPR011152">
    <property type="entry name" value="Pesterase_MJ0912"/>
</dbReference>
<dbReference type="InParanoid" id="Q3AEP6"/>
<dbReference type="PANTHER" id="PTHR42850">
    <property type="entry name" value="METALLOPHOSPHOESTERASE"/>
    <property type="match status" value="1"/>
</dbReference>
<proteinExistence type="inferred from homology"/>
<dbReference type="InterPro" id="IPR024654">
    <property type="entry name" value="Calcineurin-like_PHP_lpxH"/>
</dbReference>
<evidence type="ECO:0000256" key="1">
    <source>
        <dbReference type="ARBA" id="ARBA00008950"/>
    </source>
</evidence>
<feature type="domain" description="Calcineurin-like phosphoesterase" evidence="3">
    <location>
        <begin position="1"/>
        <end position="199"/>
    </location>
</feature>
<evidence type="ECO:0000313" key="4">
    <source>
        <dbReference type="EMBL" id="ABB15909.1"/>
    </source>
</evidence>
<dbReference type="RefSeq" id="WP_011343464.1">
    <property type="nucleotide sequence ID" value="NC_007503.1"/>
</dbReference>
<dbReference type="Proteomes" id="UP000002706">
    <property type="component" value="Chromosome"/>
</dbReference>
<accession>Q3AEP6</accession>
<dbReference type="EMBL" id="CP000141">
    <property type="protein sequence ID" value="ABB15909.1"/>
    <property type="molecule type" value="Genomic_DNA"/>
</dbReference>
<keyword evidence="5" id="KW-1185">Reference proteome</keyword>
<dbReference type="OrthoDB" id="9800565at2"/>
<dbReference type="HOGENOM" id="CLU_074761_0_1_9"/>
<dbReference type="InterPro" id="IPR000979">
    <property type="entry name" value="Phosphodiesterase_MJ0936/Vps29"/>
</dbReference>
<dbReference type="GO" id="GO:0005737">
    <property type="term" value="C:cytoplasm"/>
    <property type="evidence" value="ECO:0007669"/>
    <property type="project" value="TreeGrafter"/>
</dbReference>
<name>Q3AEP6_CARHZ</name>
<dbReference type="PANTHER" id="PTHR42850:SF2">
    <property type="entry name" value="BLL5683 PROTEIN"/>
    <property type="match status" value="1"/>
</dbReference>
<evidence type="ECO:0000259" key="3">
    <source>
        <dbReference type="Pfam" id="PF12850"/>
    </source>
</evidence>
<dbReference type="SUPFAM" id="SSF56300">
    <property type="entry name" value="Metallo-dependent phosphatases"/>
    <property type="match status" value="1"/>
</dbReference>
<evidence type="ECO:0000313" key="5">
    <source>
        <dbReference type="Proteomes" id="UP000002706"/>
    </source>
</evidence>
<dbReference type="InterPro" id="IPR050126">
    <property type="entry name" value="Ap4A_hydrolase"/>
</dbReference>
<reference evidence="4 5" key="1">
    <citation type="journal article" date="2005" name="PLoS Genet.">
        <title>Life in hot carbon monoxide: the complete genome sequence of Carboxydothermus hydrogenoformans Z-2901.</title>
        <authorList>
            <person name="Wu M."/>
            <person name="Ren Q."/>
            <person name="Durkin A.S."/>
            <person name="Daugherty S.C."/>
            <person name="Brinkac L.M."/>
            <person name="Dodson R.J."/>
            <person name="Madupu R."/>
            <person name="Sullivan S.A."/>
            <person name="Kolonay J.F."/>
            <person name="Haft D.H."/>
            <person name="Nelson W.C."/>
            <person name="Tallon L.J."/>
            <person name="Jones K.M."/>
            <person name="Ulrich L.E."/>
            <person name="Gonzalez J.M."/>
            <person name="Zhulin I.B."/>
            <person name="Robb F.T."/>
            <person name="Eisen J.A."/>
        </authorList>
    </citation>
    <scope>NUCLEOTIDE SEQUENCE [LARGE SCALE GENOMIC DNA]</scope>
    <source>
        <strain evidence="5">ATCC BAA-161 / DSM 6008 / Z-2901</strain>
    </source>
</reference>
<dbReference type="EC" id="3.1.4.-" evidence="2"/>
<dbReference type="KEGG" id="chy:CHY_0530"/>